<comment type="cofactor">
    <cofactor evidence="6">
        <name>Co(2+)</name>
        <dbReference type="ChEBI" id="CHEBI:48828"/>
    </cofactor>
    <cofactor evidence="6">
        <name>Zn(2+)</name>
        <dbReference type="ChEBI" id="CHEBI:29105"/>
    </cofactor>
    <cofactor evidence="6">
        <name>Mn(2+)</name>
        <dbReference type="ChEBI" id="CHEBI:29035"/>
    </cofactor>
    <cofactor evidence="6">
        <name>Fe(2+)</name>
        <dbReference type="ChEBI" id="CHEBI:29033"/>
    </cofactor>
    <text evidence="6">Binds 2 divalent metal cations per subunit. Has a high-affinity and a low affinity metal-binding site. The true nature of the physiological cofactor is under debate. The enzyme is active with cobalt, zinc, manganese or divalent iron ions. Most likely, methionine aminopeptidases function as mononuclear Fe(2+)-metalloproteases under physiological conditions, and the catalytically relevant metal-binding site has been assigned to the histidine-containing high-affinity site.</text>
</comment>
<feature type="region of interest" description="Disordered" evidence="8">
    <location>
        <begin position="1"/>
        <end position="48"/>
    </location>
</feature>
<dbReference type="InterPro" id="IPR036005">
    <property type="entry name" value="Creatinase/aminopeptidase-like"/>
</dbReference>
<reference evidence="10 11" key="1">
    <citation type="submission" date="2012-11" db="EMBL/GenBank/DDBJ databases">
        <authorList>
            <person name="Huguet-Tapia J.C."/>
            <person name="Durkin A.S."/>
            <person name="Pettis G.S."/>
            <person name="Badger J.H."/>
        </authorList>
    </citation>
    <scope>NUCLEOTIDE SEQUENCE [LARGE SCALE GENOMIC DNA]</scope>
    <source>
        <strain evidence="10 11">91-03</strain>
    </source>
</reference>
<feature type="compositionally biased region" description="Low complexity" evidence="8">
    <location>
        <begin position="24"/>
        <end position="35"/>
    </location>
</feature>
<dbReference type="HAMAP" id="MF_01974">
    <property type="entry name" value="MetAP_1"/>
    <property type="match status" value="1"/>
</dbReference>
<comment type="caution">
    <text evidence="10">The sequence shown here is derived from an EMBL/GenBank/DDBJ whole genome shotgun (WGS) entry which is preliminary data.</text>
</comment>
<evidence type="ECO:0000256" key="7">
    <source>
        <dbReference type="RuleBase" id="RU003653"/>
    </source>
</evidence>
<keyword evidence="2 6" id="KW-0031">Aminopeptidase</keyword>
<feature type="binding site" evidence="6">
    <location>
        <position position="385"/>
    </location>
    <ligand>
        <name>a divalent metal cation</name>
        <dbReference type="ChEBI" id="CHEBI:60240"/>
        <label>2</label>
        <note>catalytic</note>
    </ligand>
</feature>
<dbReference type="InterPro" id="IPR000994">
    <property type="entry name" value="Pept_M24"/>
</dbReference>
<dbReference type="PANTHER" id="PTHR43330:SF16">
    <property type="entry name" value="METHIONINE AMINOPEPTIDASE 2"/>
    <property type="match status" value="1"/>
</dbReference>
<evidence type="ECO:0000256" key="1">
    <source>
        <dbReference type="ARBA" id="ARBA00002521"/>
    </source>
</evidence>
<evidence type="ECO:0000259" key="9">
    <source>
        <dbReference type="Pfam" id="PF00557"/>
    </source>
</evidence>
<dbReference type="NCBIfam" id="TIGR00500">
    <property type="entry name" value="met_pdase_I"/>
    <property type="match status" value="1"/>
</dbReference>
<dbReference type="Pfam" id="PF00557">
    <property type="entry name" value="Peptidase_M24"/>
    <property type="match status" value="1"/>
</dbReference>
<dbReference type="EMBL" id="AEJC01000517">
    <property type="protein sequence ID" value="EKX62411.1"/>
    <property type="molecule type" value="Genomic_DNA"/>
</dbReference>
<keyword evidence="5 6" id="KW-0378">Hydrolase</keyword>
<gene>
    <name evidence="10" type="primary">map_2</name>
    <name evidence="6" type="synonym">map</name>
    <name evidence="10" type="ORF">STRIP9103_02483</name>
</gene>
<sequence>MRARLGRIRGEHRVTSGRLRQEAGAHPPAADGGHPPRVRPPARGRRRMAGGRWAFRGSRGRGAARGGVGVLRTWGSGVVRVSCGGAVVPARIRLPLRVALAGRFHGVGGFLRGGVGAHAVLAGAVGALLDLLVLQAVEPLAGLADRAPLEQGHDVSSFRRPIATDRHRHGPPPPLVKLAGMSGQSLLAPGKLSPTRTVPGNIRRPEYVGKPAPTPYTGPEVQTPETIEAMRIAGRIAARAMAEAAKHIAPGVTTDELDRVAHEYMCDHGAYPSTLGYRGFPKSLCTSINEVICHGIPDSTELRDGDIVNLDVTAYIGGVHGDNNATYLVGDVDEESSLLVERTREALARAIKAVKPGRQINIIGRVIESYAKRFGYGVVRDFTGHGINSSFHSGLIIPHYDSPHATTVMQPGMTFTIEPMLTLGSYDYDMWDDGWTVVTKDRKRTAQFEHTLVVTETGAEILTLP</sequence>
<dbReference type="EC" id="3.4.11.18" evidence="6 7"/>
<dbReference type="GO" id="GO:0006508">
    <property type="term" value="P:proteolysis"/>
    <property type="evidence" value="ECO:0007669"/>
    <property type="project" value="UniProtKB-KW"/>
</dbReference>
<dbReference type="CDD" id="cd01086">
    <property type="entry name" value="MetAP1"/>
    <property type="match status" value="1"/>
</dbReference>
<comment type="similarity">
    <text evidence="6">Belongs to the peptidase M24A family. Methionine aminopeptidase type 1 subfamily.</text>
</comment>
<dbReference type="InterPro" id="IPR001714">
    <property type="entry name" value="Pept_M24_MAP"/>
</dbReference>
<feature type="region of interest" description="Disordered" evidence="8">
    <location>
        <begin position="189"/>
        <end position="221"/>
    </location>
</feature>
<evidence type="ECO:0000313" key="10">
    <source>
        <dbReference type="EMBL" id="EKX62411.1"/>
    </source>
</evidence>
<feature type="domain" description="Peptidase M24" evidence="9">
    <location>
        <begin position="228"/>
        <end position="456"/>
    </location>
</feature>
<feature type="binding site" evidence="6">
    <location>
        <position position="449"/>
    </location>
    <ligand>
        <name>a divalent metal cation</name>
        <dbReference type="ChEBI" id="CHEBI:60240"/>
        <label>1</label>
    </ligand>
</feature>
<feature type="binding site" evidence="6">
    <location>
        <position position="322"/>
    </location>
    <ligand>
        <name>a divalent metal cation</name>
        <dbReference type="ChEBI" id="CHEBI:60240"/>
        <label>1</label>
    </ligand>
</feature>
<proteinExistence type="inferred from homology"/>
<dbReference type="Proteomes" id="UP000010411">
    <property type="component" value="Unassembled WGS sequence"/>
</dbReference>
<feature type="binding site" evidence="6">
    <location>
        <position position="322"/>
    </location>
    <ligand>
        <name>a divalent metal cation</name>
        <dbReference type="ChEBI" id="CHEBI:60240"/>
        <label>2</label>
        <note>catalytic</note>
    </ligand>
</feature>
<accession>L1KNP2</accession>
<dbReference type="InterPro" id="IPR002467">
    <property type="entry name" value="Pept_M24A_MAP1"/>
</dbReference>
<comment type="function">
    <text evidence="1 6">Removes the N-terminal methionine from nascent proteins. The N-terminal methionine is often cleaved when the second residue in the primary sequence is small and uncharged (Met-Ala-, Cys, Gly, Pro, Ser, Thr, or Val). Requires deformylation of the N(alpha)-formylated initiator methionine before it can be hydrolyzed.</text>
</comment>
<feature type="binding site" evidence="6">
    <location>
        <position position="311"/>
    </location>
    <ligand>
        <name>a divalent metal cation</name>
        <dbReference type="ChEBI" id="CHEBI:60240"/>
        <label>1</label>
    </ligand>
</feature>
<dbReference type="Gene3D" id="3.90.230.10">
    <property type="entry name" value="Creatinase/methionine aminopeptidase superfamily"/>
    <property type="match status" value="1"/>
</dbReference>
<evidence type="ECO:0000256" key="5">
    <source>
        <dbReference type="ARBA" id="ARBA00022801"/>
    </source>
</evidence>
<organism evidence="10 11">
    <name type="scientific">Streptomyces ipomoeae 91-03</name>
    <dbReference type="NCBI Taxonomy" id="698759"/>
    <lineage>
        <taxon>Bacteria</taxon>
        <taxon>Bacillati</taxon>
        <taxon>Actinomycetota</taxon>
        <taxon>Actinomycetes</taxon>
        <taxon>Kitasatosporales</taxon>
        <taxon>Streptomycetaceae</taxon>
        <taxon>Streptomyces</taxon>
    </lineage>
</organism>
<evidence type="ECO:0000256" key="3">
    <source>
        <dbReference type="ARBA" id="ARBA00022670"/>
    </source>
</evidence>
<feature type="compositionally biased region" description="Basic residues" evidence="8">
    <location>
        <begin position="36"/>
        <end position="48"/>
    </location>
</feature>
<name>L1KNP2_9ACTN</name>
<dbReference type="GO" id="GO:0004239">
    <property type="term" value="F:initiator methionyl aminopeptidase activity"/>
    <property type="evidence" value="ECO:0007669"/>
    <property type="project" value="UniProtKB-UniRule"/>
</dbReference>
<evidence type="ECO:0000256" key="2">
    <source>
        <dbReference type="ARBA" id="ARBA00022438"/>
    </source>
</evidence>
<comment type="catalytic activity">
    <reaction evidence="6 7">
        <text>Release of N-terminal amino acids, preferentially methionine, from peptides and arylamides.</text>
        <dbReference type="EC" id="3.4.11.18"/>
    </reaction>
</comment>
<dbReference type="PATRIC" id="fig|698759.3.peg.6901"/>
<evidence type="ECO:0000256" key="8">
    <source>
        <dbReference type="SAM" id="MobiDB-lite"/>
    </source>
</evidence>
<evidence type="ECO:0000313" key="11">
    <source>
        <dbReference type="Proteomes" id="UP000010411"/>
    </source>
</evidence>
<feature type="compositionally biased region" description="Basic and acidic residues" evidence="8">
    <location>
        <begin position="8"/>
        <end position="23"/>
    </location>
</feature>
<feature type="binding site" evidence="6">
    <location>
        <position position="418"/>
    </location>
    <ligand>
        <name>a divalent metal cation</name>
        <dbReference type="ChEBI" id="CHEBI:60240"/>
        <label>2</label>
        <note>catalytic</note>
    </ligand>
</feature>
<dbReference type="GO" id="GO:0005829">
    <property type="term" value="C:cytosol"/>
    <property type="evidence" value="ECO:0007669"/>
    <property type="project" value="TreeGrafter"/>
</dbReference>
<comment type="subunit">
    <text evidence="6">Monomer.</text>
</comment>
<keyword evidence="3 6" id="KW-0645">Protease</keyword>
<keyword evidence="11" id="KW-1185">Reference proteome</keyword>
<evidence type="ECO:0000256" key="4">
    <source>
        <dbReference type="ARBA" id="ARBA00022723"/>
    </source>
</evidence>
<dbReference type="SUPFAM" id="SSF55920">
    <property type="entry name" value="Creatinase/aminopeptidase"/>
    <property type="match status" value="1"/>
</dbReference>
<dbReference type="PROSITE" id="PS00680">
    <property type="entry name" value="MAP_1"/>
    <property type="match status" value="1"/>
</dbReference>
<keyword evidence="4 6" id="KW-0479">Metal-binding</keyword>
<evidence type="ECO:0000256" key="6">
    <source>
        <dbReference type="HAMAP-Rule" id="MF_01974"/>
    </source>
</evidence>
<dbReference type="AlphaFoldDB" id="L1KNP2"/>
<feature type="binding site" evidence="6">
    <location>
        <position position="449"/>
    </location>
    <ligand>
        <name>a divalent metal cation</name>
        <dbReference type="ChEBI" id="CHEBI:60240"/>
        <label>2</label>
        <note>catalytic</note>
    </ligand>
</feature>
<feature type="binding site" evidence="6">
    <location>
        <position position="294"/>
    </location>
    <ligand>
        <name>substrate</name>
    </ligand>
</feature>
<dbReference type="PRINTS" id="PR00599">
    <property type="entry name" value="MAPEPTIDASE"/>
</dbReference>
<dbReference type="PANTHER" id="PTHR43330">
    <property type="entry name" value="METHIONINE AMINOPEPTIDASE"/>
    <property type="match status" value="1"/>
</dbReference>
<feature type="binding site" evidence="6">
    <location>
        <position position="392"/>
    </location>
    <ligand>
        <name>substrate</name>
    </ligand>
</feature>
<dbReference type="GO" id="GO:0046872">
    <property type="term" value="F:metal ion binding"/>
    <property type="evidence" value="ECO:0007669"/>
    <property type="project" value="UniProtKB-UniRule"/>
</dbReference>
<dbReference type="GO" id="GO:0070006">
    <property type="term" value="F:metalloaminopeptidase activity"/>
    <property type="evidence" value="ECO:0007669"/>
    <property type="project" value="UniProtKB-UniRule"/>
</dbReference>
<protein>
    <recommendedName>
        <fullName evidence="6 7">Methionine aminopeptidase</fullName>
        <shortName evidence="6">MAP</shortName>
        <shortName evidence="6">MetAP</shortName>
        <ecNumber evidence="6 7">3.4.11.18</ecNumber>
    </recommendedName>
    <alternativeName>
        <fullName evidence="6">Peptidase M</fullName>
    </alternativeName>
</protein>